<dbReference type="InterPro" id="IPR036291">
    <property type="entry name" value="NAD(P)-bd_dom_sf"/>
</dbReference>
<dbReference type="SUPFAM" id="SSF51735">
    <property type="entry name" value="NAD(P)-binding Rossmann-fold domains"/>
    <property type="match status" value="1"/>
</dbReference>
<dbReference type="GO" id="GO:0019748">
    <property type="term" value="P:secondary metabolic process"/>
    <property type="evidence" value="ECO:0007669"/>
    <property type="project" value="TreeGrafter"/>
</dbReference>
<dbReference type="Proteomes" id="UP001218218">
    <property type="component" value="Unassembled WGS sequence"/>
</dbReference>
<comment type="similarity">
    <text evidence="1 2">Belongs to the short-chain dehydrogenases/reductases (SDR) family.</text>
</comment>
<sequence>MVRTILVTGSNQGLGLHTVQQLGSTPDTVVFMGSRNIAAAKEALAKFVTDVHSASTVVPVQLDITDDSSIKAAHVFITDFLKKKGIPTLDVLVNNAAIGSESFKETFDVNVVGTVAVTEAFRPLLTKAKDDSGGGAILNISSGLGSINAYAKGTAPLLPVPAYSAGKAALNSLTAQWALQEKEKKSGIRVVSICPGVYTFNMSMVDGKLLNWCKVIVKAALEKDGRTGVFFNKDEDLEW</sequence>
<name>A0AAD7F419_9AGAR</name>
<evidence type="ECO:0000256" key="1">
    <source>
        <dbReference type="ARBA" id="ARBA00006484"/>
    </source>
</evidence>
<dbReference type="Gene3D" id="3.40.50.720">
    <property type="entry name" value="NAD(P)-binding Rossmann-like Domain"/>
    <property type="match status" value="1"/>
</dbReference>
<accession>A0AAD7F419</accession>
<evidence type="ECO:0000313" key="4">
    <source>
        <dbReference type="Proteomes" id="UP001218218"/>
    </source>
</evidence>
<gene>
    <name evidence="3" type="ORF">DFH08DRAFT_838558</name>
</gene>
<dbReference type="PRINTS" id="PR00081">
    <property type="entry name" value="GDHRDH"/>
</dbReference>
<reference evidence="3" key="1">
    <citation type="submission" date="2023-03" db="EMBL/GenBank/DDBJ databases">
        <title>Massive genome expansion in bonnet fungi (Mycena s.s.) driven by repeated elements and novel gene families across ecological guilds.</title>
        <authorList>
            <consortium name="Lawrence Berkeley National Laboratory"/>
            <person name="Harder C.B."/>
            <person name="Miyauchi S."/>
            <person name="Viragh M."/>
            <person name="Kuo A."/>
            <person name="Thoen E."/>
            <person name="Andreopoulos B."/>
            <person name="Lu D."/>
            <person name="Skrede I."/>
            <person name="Drula E."/>
            <person name="Henrissat B."/>
            <person name="Morin E."/>
            <person name="Kohler A."/>
            <person name="Barry K."/>
            <person name="LaButti K."/>
            <person name="Morin E."/>
            <person name="Salamov A."/>
            <person name="Lipzen A."/>
            <person name="Mereny Z."/>
            <person name="Hegedus B."/>
            <person name="Baldrian P."/>
            <person name="Stursova M."/>
            <person name="Weitz H."/>
            <person name="Taylor A."/>
            <person name="Grigoriev I.V."/>
            <person name="Nagy L.G."/>
            <person name="Martin F."/>
            <person name="Kauserud H."/>
        </authorList>
    </citation>
    <scope>NUCLEOTIDE SEQUENCE</scope>
    <source>
        <strain evidence="3">CBHHK002</strain>
    </source>
</reference>
<dbReference type="PRINTS" id="PR00080">
    <property type="entry name" value="SDRFAMILY"/>
</dbReference>
<keyword evidence="4" id="KW-1185">Reference proteome</keyword>
<dbReference type="GO" id="GO:0016491">
    <property type="term" value="F:oxidoreductase activity"/>
    <property type="evidence" value="ECO:0007669"/>
    <property type="project" value="TreeGrafter"/>
</dbReference>
<dbReference type="PANTHER" id="PTHR43544:SF32">
    <property type="entry name" value="CHAIN DEHYDROGENASE, PUTATIVE (AFU_ORTHOLOGUE AFUA_5G01530)-RELATED"/>
    <property type="match status" value="1"/>
</dbReference>
<evidence type="ECO:0000256" key="2">
    <source>
        <dbReference type="RuleBase" id="RU000363"/>
    </source>
</evidence>
<comment type="caution">
    <text evidence="3">The sequence shown here is derived from an EMBL/GenBank/DDBJ whole genome shotgun (WGS) entry which is preliminary data.</text>
</comment>
<evidence type="ECO:0000313" key="3">
    <source>
        <dbReference type="EMBL" id="KAJ7364194.1"/>
    </source>
</evidence>
<dbReference type="AlphaFoldDB" id="A0AAD7F419"/>
<dbReference type="InterPro" id="IPR002347">
    <property type="entry name" value="SDR_fam"/>
</dbReference>
<dbReference type="GO" id="GO:0005737">
    <property type="term" value="C:cytoplasm"/>
    <property type="evidence" value="ECO:0007669"/>
    <property type="project" value="TreeGrafter"/>
</dbReference>
<protein>
    <recommendedName>
        <fullName evidence="5">NAD(P)-binding protein</fullName>
    </recommendedName>
</protein>
<proteinExistence type="inferred from homology"/>
<organism evidence="3 4">
    <name type="scientific">Mycena albidolilacea</name>
    <dbReference type="NCBI Taxonomy" id="1033008"/>
    <lineage>
        <taxon>Eukaryota</taxon>
        <taxon>Fungi</taxon>
        <taxon>Dikarya</taxon>
        <taxon>Basidiomycota</taxon>
        <taxon>Agaricomycotina</taxon>
        <taxon>Agaricomycetes</taxon>
        <taxon>Agaricomycetidae</taxon>
        <taxon>Agaricales</taxon>
        <taxon>Marasmiineae</taxon>
        <taxon>Mycenaceae</taxon>
        <taxon>Mycena</taxon>
    </lineage>
</organism>
<dbReference type="InterPro" id="IPR051468">
    <property type="entry name" value="Fungal_SecMetab_SDRs"/>
</dbReference>
<dbReference type="EMBL" id="JARIHO010000003">
    <property type="protein sequence ID" value="KAJ7364194.1"/>
    <property type="molecule type" value="Genomic_DNA"/>
</dbReference>
<dbReference type="PANTHER" id="PTHR43544">
    <property type="entry name" value="SHORT-CHAIN DEHYDROGENASE/REDUCTASE"/>
    <property type="match status" value="1"/>
</dbReference>
<dbReference type="Pfam" id="PF00106">
    <property type="entry name" value="adh_short"/>
    <property type="match status" value="1"/>
</dbReference>
<evidence type="ECO:0008006" key="5">
    <source>
        <dbReference type="Google" id="ProtNLM"/>
    </source>
</evidence>